<name>A0A9P8FI42_AURME</name>
<evidence type="ECO:0000313" key="3">
    <source>
        <dbReference type="Proteomes" id="UP000729357"/>
    </source>
</evidence>
<dbReference type="PANTHER" id="PTHR39470">
    <property type="entry name" value="CHROMOSOME 10, WHOLE GENOME SHOTGUN SEQUENCE"/>
    <property type="match status" value="1"/>
</dbReference>
<comment type="caution">
    <text evidence="2">The sequence shown here is derived from an EMBL/GenBank/DDBJ whole genome shotgun (WGS) entry which is preliminary data.</text>
</comment>
<dbReference type="EMBL" id="JAHFXS010002237">
    <property type="protein sequence ID" value="KAG9973282.1"/>
    <property type="molecule type" value="Genomic_DNA"/>
</dbReference>
<feature type="transmembrane region" description="Helical" evidence="1">
    <location>
        <begin position="31"/>
        <end position="51"/>
    </location>
</feature>
<dbReference type="AlphaFoldDB" id="A0A9P8FI42"/>
<gene>
    <name evidence="2" type="ORF">KCU98_g12738</name>
</gene>
<keyword evidence="1" id="KW-1133">Transmembrane helix</keyword>
<feature type="non-terminal residue" evidence="2">
    <location>
        <position position="1"/>
    </location>
</feature>
<evidence type="ECO:0000256" key="1">
    <source>
        <dbReference type="SAM" id="Phobius"/>
    </source>
</evidence>
<accession>A0A9P8FI42</accession>
<dbReference type="PANTHER" id="PTHR39470:SF1">
    <property type="entry name" value="CHORISMATE SYNTHASE PROTEIN"/>
    <property type="match status" value="1"/>
</dbReference>
<reference evidence="2" key="1">
    <citation type="journal article" date="2021" name="J Fungi (Basel)">
        <title>Virulence traits and population genomics of the black yeast Aureobasidium melanogenum.</title>
        <authorList>
            <person name="Cernosa A."/>
            <person name="Sun X."/>
            <person name="Gostincar C."/>
            <person name="Fang C."/>
            <person name="Gunde-Cimerman N."/>
            <person name="Song Z."/>
        </authorList>
    </citation>
    <scope>NUCLEOTIDE SEQUENCE</scope>
    <source>
        <strain evidence="2">EXF-9298</strain>
    </source>
</reference>
<reference evidence="2" key="2">
    <citation type="submission" date="2021-08" db="EMBL/GenBank/DDBJ databases">
        <authorList>
            <person name="Gostincar C."/>
            <person name="Sun X."/>
            <person name="Song Z."/>
            <person name="Gunde-Cimerman N."/>
        </authorList>
    </citation>
    <scope>NUCLEOTIDE SEQUENCE</scope>
    <source>
        <strain evidence="2">EXF-9298</strain>
    </source>
</reference>
<dbReference type="Proteomes" id="UP000729357">
    <property type="component" value="Unassembled WGS sequence"/>
</dbReference>
<organism evidence="2 3">
    <name type="scientific">Aureobasidium melanogenum</name>
    <name type="common">Aureobasidium pullulans var. melanogenum</name>
    <dbReference type="NCBI Taxonomy" id="46634"/>
    <lineage>
        <taxon>Eukaryota</taxon>
        <taxon>Fungi</taxon>
        <taxon>Dikarya</taxon>
        <taxon>Ascomycota</taxon>
        <taxon>Pezizomycotina</taxon>
        <taxon>Dothideomycetes</taxon>
        <taxon>Dothideomycetidae</taxon>
        <taxon>Dothideales</taxon>
        <taxon>Saccotheciaceae</taxon>
        <taxon>Aureobasidium</taxon>
    </lineage>
</organism>
<keyword evidence="1" id="KW-0472">Membrane</keyword>
<evidence type="ECO:0000313" key="2">
    <source>
        <dbReference type="EMBL" id="KAG9973282.1"/>
    </source>
</evidence>
<proteinExistence type="predicted"/>
<feature type="non-terminal residue" evidence="2">
    <location>
        <position position="154"/>
    </location>
</feature>
<keyword evidence="1" id="KW-0812">Transmembrane</keyword>
<protein>
    <submittedName>
        <fullName evidence="2">Uncharacterized protein</fullName>
    </submittedName>
</protein>
<keyword evidence="3" id="KW-1185">Reference proteome</keyword>
<sequence>ADVASVATYEHQRNARATTYSAVENFFWTRYLVSHLAVCLTDAAIGLLIWASATNRAFVLPPSPALVIESQTRLLEKSLAKFRSLGAVRNVVMREAAFRAKVGEYWRKEGEVMHEVLEERDVIQAVNEVLAKMDVDGVTRGADEFVEQVLGPAA</sequence>